<evidence type="ECO:0000256" key="6">
    <source>
        <dbReference type="ARBA" id="ARBA00023136"/>
    </source>
</evidence>
<dbReference type="NCBIfam" id="TIGR00937">
    <property type="entry name" value="2A51"/>
    <property type="match status" value="1"/>
</dbReference>
<organism evidence="8 9">
    <name type="scientific">Pandoraea communis</name>
    <dbReference type="NCBI Taxonomy" id="2508297"/>
    <lineage>
        <taxon>Bacteria</taxon>
        <taxon>Pseudomonadati</taxon>
        <taxon>Pseudomonadota</taxon>
        <taxon>Betaproteobacteria</taxon>
        <taxon>Burkholderiales</taxon>
        <taxon>Burkholderiaceae</taxon>
        <taxon>Pandoraea</taxon>
    </lineage>
</organism>
<comment type="similarity">
    <text evidence="2">Belongs to the chromate ion transporter (CHR) (TC 2.A.51) family.</text>
</comment>
<evidence type="ECO:0000313" key="9">
    <source>
        <dbReference type="Proteomes" id="UP000383971"/>
    </source>
</evidence>
<evidence type="ECO:0000256" key="2">
    <source>
        <dbReference type="ARBA" id="ARBA00005262"/>
    </source>
</evidence>
<proteinExistence type="inferred from homology"/>
<evidence type="ECO:0000256" key="1">
    <source>
        <dbReference type="ARBA" id="ARBA00004651"/>
    </source>
</evidence>
<evidence type="ECO:0000313" key="8">
    <source>
        <dbReference type="EMBL" id="VVE03888.1"/>
    </source>
</evidence>
<evidence type="ECO:0000256" key="3">
    <source>
        <dbReference type="ARBA" id="ARBA00022475"/>
    </source>
</evidence>
<dbReference type="PANTHER" id="PTHR33567">
    <property type="entry name" value="CHROMATE ION TRANSPORTER (EUROFUNG)"/>
    <property type="match status" value="1"/>
</dbReference>
<keyword evidence="4 7" id="KW-0812">Transmembrane</keyword>
<evidence type="ECO:0000256" key="4">
    <source>
        <dbReference type="ARBA" id="ARBA00022692"/>
    </source>
</evidence>
<feature type="transmembrane region" description="Helical" evidence="7">
    <location>
        <begin position="171"/>
        <end position="203"/>
    </location>
</feature>
<gene>
    <name evidence="8" type="ORF">PCO31111_02302</name>
</gene>
<dbReference type="InterPro" id="IPR003370">
    <property type="entry name" value="Chromate_transpt"/>
</dbReference>
<dbReference type="Pfam" id="PF02417">
    <property type="entry name" value="Chromate_transp"/>
    <property type="match status" value="2"/>
</dbReference>
<feature type="transmembrane region" description="Helical" evidence="7">
    <location>
        <begin position="139"/>
        <end position="159"/>
    </location>
</feature>
<feature type="transmembrane region" description="Helical" evidence="7">
    <location>
        <begin position="406"/>
        <end position="423"/>
    </location>
</feature>
<dbReference type="PANTHER" id="PTHR33567:SF3">
    <property type="entry name" value="CHROMATE ION TRANSPORTER (EUROFUNG)"/>
    <property type="match status" value="1"/>
</dbReference>
<keyword evidence="6 7" id="KW-0472">Membrane</keyword>
<dbReference type="Proteomes" id="UP000383971">
    <property type="component" value="Unassembled WGS sequence"/>
</dbReference>
<feature type="transmembrane region" description="Helical" evidence="7">
    <location>
        <begin position="357"/>
        <end position="377"/>
    </location>
</feature>
<keyword evidence="3" id="KW-1003">Cell membrane</keyword>
<evidence type="ECO:0000256" key="7">
    <source>
        <dbReference type="SAM" id="Phobius"/>
    </source>
</evidence>
<dbReference type="GO" id="GO:0015109">
    <property type="term" value="F:chromate transmembrane transporter activity"/>
    <property type="evidence" value="ECO:0007669"/>
    <property type="project" value="InterPro"/>
</dbReference>
<dbReference type="AlphaFoldDB" id="A0A5E4UVB8"/>
<dbReference type="InterPro" id="IPR014047">
    <property type="entry name" value="Chr_Tranpt_l_chain"/>
</dbReference>
<feature type="transmembrane region" description="Helical" evidence="7">
    <location>
        <begin position="223"/>
        <end position="246"/>
    </location>
</feature>
<feature type="transmembrane region" description="Helical" evidence="7">
    <location>
        <begin position="323"/>
        <end position="345"/>
    </location>
</feature>
<sequence length="424" mass="43994">MPFSHCRSLTLSPSLKPDSEAVSGAAPSNLRATLDVLRAFLVLGLTSFGGPVAHIGYFRREFVERRRWLDDASFVDLVGLCQFLPGPASSQVGFSIGLLRAGWLGGVAAWCGFTLPSVLLLLVFAIVAPRLGGPVGDGVLHGLKLMAVAVVAQAVWDMARRLCPDTRRAGIALVAIVILAFATTQFAQLIVIALGAALGYALLRSADPAVSQTASPLRFRISRTTGALALVLFVTLLFGLPVLYQLTGDRAVGVLDGFYRAGALVFGGGHVVLPLLQEQTVVTGWVSANDFLAGYGAAQAVPGPLFTFATFLGWLSGSPTHPWLGATLATAGIFLPGLLLVIAALPHWQALRERATTAAMLAGVNAAVVGILASALYSPVWTSAVHGSADFAVAAVAFVLLTRWKAPPLAVVALCAVAGAAGLA</sequence>
<comment type="subcellular location">
    <subcellularLocation>
        <location evidence="1">Cell membrane</location>
        <topology evidence="1">Multi-pass membrane protein</topology>
    </subcellularLocation>
</comment>
<name>A0A5E4UVB8_9BURK</name>
<dbReference type="GO" id="GO:0005886">
    <property type="term" value="C:plasma membrane"/>
    <property type="evidence" value="ECO:0007669"/>
    <property type="project" value="UniProtKB-SubCell"/>
</dbReference>
<feature type="transmembrane region" description="Helical" evidence="7">
    <location>
        <begin position="36"/>
        <end position="58"/>
    </location>
</feature>
<keyword evidence="9" id="KW-1185">Reference proteome</keyword>
<protein>
    <submittedName>
        <fullName evidence="8">Chromate transporter</fullName>
    </submittedName>
</protein>
<dbReference type="EMBL" id="CABPSE010000006">
    <property type="protein sequence ID" value="VVE03888.1"/>
    <property type="molecule type" value="Genomic_DNA"/>
</dbReference>
<accession>A0A5E4UVB8</accession>
<evidence type="ECO:0000256" key="5">
    <source>
        <dbReference type="ARBA" id="ARBA00022989"/>
    </source>
</evidence>
<reference evidence="8 9" key="1">
    <citation type="submission" date="2019-08" db="EMBL/GenBank/DDBJ databases">
        <authorList>
            <person name="Peeters C."/>
        </authorList>
    </citation>
    <scope>NUCLEOTIDE SEQUENCE [LARGE SCALE GENOMIC DNA]</scope>
    <source>
        <strain evidence="8 9">LMG 31111</strain>
    </source>
</reference>
<keyword evidence="5 7" id="KW-1133">Transmembrane helix</keyword>
<dbReference type="PIRSF" id="PIRSF004810">
    <property type="entry name" value="ChrA"/>
    <property type="match status" value="1"/>
</dbReference>
<feature type="transmembrane region" description="Helical" evidence="7">
    <location>
        <begin position="103"/>
        <end position="127"/>
    </location>
</feature>